<dbReference type="EMBL" id="VUNB01000001">
    <property type="protein sequence ID" value="MST68162.1"/>
    <property type="molecule type" value="Genomic_DNA"/>
</dbReference>
<dbReference type="GO" id="GO:0005737">
    <property type="term" value="C:cytoplasm"/>
    <property type="evidence" value="ECO:0007669"/>
    <property type="project" value="TreeGrafter"/>
</dbReference>
<reference evidence="2" key="1">
    <citation type="submission" date="2019-09" db="EMBL/GenBank/DDBJ databases">
        <title>In-depth cultivation of the pig gut microbiome towards novel bacterial diversity and tailored functional studies.</title>
        <authorList>
            <person name="Wylensek D."/>
            <person name="Hitch T.C.A."/>
            <person name="Clavel T."/>
        </authorList>
    </citation>
    <scope>NUCLEOTIDE SEQUENCE</scope>
    <source>
        <strain evidence="2">RF-744-FAT-WT-3</strain>
    </source>
</reference>
<gene>
    <name evidence="2" type="ORF">FYJ66_00860</name>
</gene>
<sequence>MRRGDDNSSLRYADKLEKQHELNLWGEYCGFLDLDPGRFQMIQERLMEEQISLWSASGLGQSILRGKKPRTIQEFRKMVPLTRYEDYADILLNHRTDMLPAPPVIWLETTWEGGRHPVKTAPYTKDMIESIDRNMLALMTIASSDEPNESLLRDGDRMLFGLAPLPYVTGLFPHILEKEIDFNFLPPVRTANAMSFGKRNKEGFRMGLESGIDGFFGMTSVIAYMTESFSKASEGSSGGSSAVRKLFSMSPSMALRFIRARKVCQKENRPMVPGDIFDLKALVCAGTDTRCYKEFLEKTWGKTPHEIFAGTEMSLLCTETYSHHGMVFFPDSCFPEFITEEDSLRSQREPGYEPETLLLSELKEGHNYELVITSLKGGAFARYRVGDMFRAVRMNGDNTTKLPLVQYIDRVNNVIDIAGFTRITENSIGDAIRLSRLPVVHCTAAKEWVDGKKPFLHLYLEIDPASVDSAAISAQVLREHLKVYFKFMDTDYDDLEKMLGIDPLKITLLKCGSFNQIIKETGREIPAINPGKHLINKLVSFGTMGER</sequence>
<protein>
    <submittedName>
        <fullName evidence="2">GH3 auxin-responsive promoter family protein</fullName>
    </submittedName>
</protein>
<evidence type="ECO:0000313" key="2">
    <source>
        <dbReference type="EMBL" id="MST68162.1"/>
    </source>
</evidence>
<proteinExistence type="predicted"/>
<dbReference type="AlphaFoldDB" id="A0A6A8M477"/>
<dbReference type="Gene3D" id="3.40.50.12780">
    <property type="entry name" value="N-terminal domain of ligase-like"/>
    <property type="match status" value="1"/>
</dbReference>
<name>A0A6A8M477_9FIRM</name>
<dbReference type="Pfam" id="PF23571">
    <property type="entry name" value="GH3_M"/>
    <property type="match status" value="1"/>
</dbReference>
<dbReference type="PANTHER" id="PTHR31901">
    <property type="entry name" value="GH3 DOMAIN-CONTAINING PROTEIN"/>
    <property type="match status" value="1"/>
</dbReference>
<dbReference type="RefSeq" id="WP_154571636.1">
    <property type="nucleotide sequence ID" value="NZ_VUNB01000001.1"/>
</dbReference>
<dbReference type="GO" id="GO:0016881">
    <property type="term" value="F:acid-amino acid ligase activity"/>
    <property type="evidence" value="ECO:0007669"/>
    <property type="project" value="TreeGrafter"/>
</dbReference>
<comment type="caution">
    <text evidence="2">The sequence shown here is derived from an EMBL/GenBank/DDBJ whole genome shotgun (WGS) entry which is preliminary data.</text>
</comment>
<dbReference type="PANTHER" id="PTHR31901:SF9">
    <property type="entry name" value="GH3 DOMAIN-CONTAINING PROTEIN"/>
    <property type="match status" value="1"/>
</dbReference>
<accession>A0A6A8M477</accession>
<dbReference type="InterPro" id="IPR055377">
    <property type="entry name" value="GH3_M"/>
</dbReference>
<feature type="domain" description="GH3 middle" evidence="1">
    <location>
        <begin position="327"/>
        <end position="395"/>
    </location>
</feature>
<dbReference type="InterPro" id="IPR042099">
    <property type="entry name" value="ANL_N_sf"/>
</dbReference>
<evidence type="ECO:0000259" key="1">
    <source>
        <dbReference type="Pfam" id="PF23571"/>
    </source>
</evidence>
<organism evidence="2">
    <name type="scientific">Baileyella intestinalis</name>
    <dbReference type="NCBI Taxonomy" id="2606709"/>
    <lineage>
        <taxon>Bacteria</taxon>
        <taxon>Bacillati</taxon>
        <taxon>Bacillota</taxon>
        <taxon>Clostridia</taxon>
        <taxon>Peptostreptococcales</taxon>
        <taxon>Anaerovoracaceae</taxon>
        <taxon>Baileyella</taxon>
    </lineage>
</organism>
<dbReference type="InterPro" id="IPR004993">
    <property type="entry name" value="GH3"/>
</dbReference>